<keyword evidence="9 19" id="KW-0808">Transferase</keyword>
<evidence type="ECO:0000256" key="6">
    <source>
        <dbReference type="ARBA" id="ARBA00015850"/>
    </source>
</evidence>
<evidence type="ECO:0000256" key="1">
    <source>
        <dbReference type="ARBA" id="ARBA00001946"/>
    </source>
</evidence>
<dbReference type="PANTHER" id="PTHR34148">
    <property type="entry name" value="ADENOSYLCOBINAMIDE-GDP RIBAZOLETRANSFERASE"/>
    <property type="match status" value="1"/>
</dbReference>
<dbReference type="InterPro" id="IPR003805">
    <property type="entry name" value="CobS"/>
</dbReference>
<evidence type="ECO:0000256" key="14">
    <source>
        <dbReference type="ARBA" id="ARBA00025228"/>
    </source>
</evidence>
<keyword evidence="10 19" id="KW-0812">Transmembrane</keyword>
<dbReference type="EMBL" id="VDES01000002">
    <property type="protein sequence ID" value="MBA1375051.1"/>
    <property type="molecule type" value="Genomic_DNA"/>
</dbReference>
<gene>
    <name evidence="19" type="primary">cobS</name>
    <name evidence="20" type="ORF">FG486_11940</name>
</gene>
<feature type="transmembrane region" description="Helical" evidence="19">
    <location>
        <begin position="157"/>
        <end position="182"/>
    </location>
</feature>
<keyword evidence="11 19" id="KW-0460">Magnesium</keyword>
<comment type="catalytic activity">
    <reaction evidence="18 19">
        <text>alpha-ribazole 5'-phosphate + adenosylcob(III)inamide-GDP = adenosylcob(III)alamin 5'-phosphate + GMP + H(+)</text>
        <dbReference type="Rhea" id="RHEA:23560"/>
        <dbReference type="ChEBI" id="CHEBI:15378"/>
        <dbReference type="ChEBI" id="CHEBI:57918"/>
        <dbReference type="ChEBI" id="CHEBI:58115"/>
        <dbReference type="ChEBI" id="CHEBI:60487"/>
        <dbReference type="ChEBI" id="CHEBI:60493"/>
        <dbReference type="EC" id="2.7.8.26"/>
    </reaction>
</comment>
<evidence type="ECO:0000313" key="20">
    <source>
        <dbReference type="EMBL" id="MBA1375051.1"/>
    </source>
</evidence>
<evidence type="ECO:0000256" key="18">
    <source>
        <dbReference type="ARBA" id="ARBA00049504"/>
    </source>
</evidence>
<evidence type="ECO:0000256" key="5">
    <source>
        <dbReference type="ARBA" id="ARBA00013200"/>
    </source>
</evidence>
<keyword evidence="13 19" id="KW-0472">Membrane</keyword>
<proteinExistence type="inferred from homology"/>
<feature type="transmembrane region" description="Helical" evidence="19">
    <location>
        <begin position="225"/>
        <end position="243"/>
    </location>
</feature>
<dbReference type="GO" id="GO:0051073">
    <property type="term" value="F:adenosylcobinamide-GDP ribazoletransferase activity"/>
    <property type="evidence" value="ECO:0007669"/>
    <property type="project" value="UniProtKB-UniRule"/>
</dbReference>
<evidence type="ECO:0000256" key="19">
    <source>
        <dbReference type="HAMAP-Rule" id="MF_00719"/>
    </source>
</evidence>
<evidence type="ECO:0000256" key="12">
    <source>
        <dbReference type="ARBA" id="ARBA00022989"/>
    </source>
</evidence>
<accession>A0A7V8U8U4</accession>
<dbReference type="GO" id="GO:0009236">
    <property type="term" value="P:cobalamin biosynthetic process"/>
    <property type="evidence" value="ECO:0007669"/>
    <property type="project" value="UniProtKB-UniRule"/>
</dbReference>
<comment type="function">
    <text evidence="14 19">Joins adenosylcobinamide-GDP and alpha-ribazole to generate adenosylcobalamin (Ado-cobalamin). Also synthesizes adenosylcobalamin 5'-phosphate from adenosylcobinamide-GDP and alpha-ribazole 5'-phosphate.</text>
</comment>
<comment type="similarity">
    <text evidence="4 19">Belongs to the CobS family.</text>
</comment>
<feature type="transmembrane region" description="Helical" evidence="19">
    <location>
        <begin position="128"/>
        <end position="151"/>
    </location>
</feature>
<comment type="cofactor">
    <cofactor evidence="1 19">
        <name>Mg(2+)</name>
        <dbReference type="ChEBI" id="CHEBI:18420"/>
    </cofactor>
</comment>
<evidence type="ECO:0000256" key="4">
    <source>
        <dbReference type="ARBA" id="ARBA00010561"/>
    </source>
</evidence>
<dbReference type="Proteomes" id="UP000589292">
    <property type="component" value="Unassembled WGS sequence"/>
</dbReference>
<dbReference type="PANTHER" id="PTHR34148:SF1">
    <property type="entry name" value="ADENOSYLCOBINAMIDE-GDP RIBAZOLETRANSFERASE"/>
    <property type="match status" value="1"/>
</dbReference>
<feature type="transmembrane region" description="Helical" evidence="19">
    <location>
        <begin position="62"/>
        <end position="90"/>
    </location>
</feature>
<keyword evidence="12 19" id="KW-1133">Transmembrane helix</keyword>
<evidence type="ECO:0000256" key="13">
    <source>
        <dbReference type="ARBA" id="ARBA00023136"/>
    </source>
</evidence>
<protein>
    <recommendedName>
        <fullName evidence="6 19">Adenosylcobinamide-GDP ribazoletransferase</fullName>
        <ecNumber evidence="5 19">2.7.8.26</ecNumber>
    </recommendedName>
    <alternativeName>
        <fullName evidence="16 19">Cobalamin synthase</fullName>
    </alternativeName>
    <alternativeName>
        <fullName evidence="15 19">Cobalamin-5'-phosphate synthase</fullName>
    </alternativeName>
</protein>
<evidence type="ECO:0000256" key="2">
    <source>
        <dbReference type="ARBA" id="ARBA00004651"/>
    </source>
</evidence>
<evidence type="ECO:0000313" key="21">
    <source>
        <dbReference type="Proteomes" id="UP000589292"/>
    </source>
</evidence>
<dbReference type="EC" id="2.7.8.26" evidence="5 19"/>
<evidence type="ECO:0000256" key="10">
    <source>
        <dbReference type="ARBA" id="ARBA00022692"/>
    </source>
</evidence>
<evidence type="ECO:0000256" key="17">
    <source>
        <dbReference type="ARBA" id="ARBA00048623"/>
    </source>
</evidence>
<feature type="transmembrane region" description="Helical" evidence="19">
    <location>
        <begin position="194"/>
        <end position="219"/>
    </location>
</feature>
<keyword evidence="21" id="KW-1185">Reference proteome</keyword>
<reference evidence="20 21" key="1">
    <citation type="journal article" date="1994" name="Int. J. Syst. Bacteriol.">
        <title>Phylogenetic positions of novel aerobic, bacteriochlorophyll a-containing bacteria and description of Roseococcus thiosulfatophilus gen. nov., sp. nov., Erythromicrobium ramosum gen. nov., sp. nov., and Erythrobacter litoralis sp. nov.</title>
        <authorList>
            <person name="Yurkov V."/>
            <person name="Stackebrandt E."/>
            <person name="Holmes A."/>
            <person name="Fuerst J.A."/>
            <person name="Hugenholtz P."/>
            <person name="Golecki J."/>
            <person name="Gad'on N."/>
            <person name="Gorlenko V.M."/>
            <person name="Kompantseva E.I."/>
            <person name="Drews G."/>
        </authorList>
    </citation>
    <scope>NUCLEOTIDE SEQUENCE [LARGE SCALE GENOMIC DNA]</scope>
    <source>
        <strain evidence="20 21">KR-99</strain>
    </source>
</reference>
<evidence type="ECO:0000256" key="8">
    <source>
        <dbReference type="ARBA" id="ARBA00022573"/>
    </source>
</evidence>
<dbReference type="UniPathway" id="UPA00148">
    <property type="reaction ID" value="UER00238"/>
</dbReference>
<comment type="catalytic activity">
    <reaction evidence="17 19">
        <text>alpha-ribazole + adenosylcob(III)inamide-GDP = adenosylcob(III)alamin + GMP + H(+)</text>
        <dbReference type="Rhea" id="RHEA:16049"/>
        <dbReference type="ChEBI" id="CHEBI:10329"/>
        <dbReference type="ChEBI" id="CHEBI:15378"/>
        <dbReference type="ChEBI" id="CHEBI:18408"/>
        <dbReference type="ChEBI" id="CHEBI:58115"/>
        <dbReference type="ChEBI" id="CHEBI:60487"/>
        <dbReference type="EC" id="2.7.8.26"/>
    </reaction>
</comment>
<evidence type="ECO:0000256" key="16">
    <source>
        <dbReference type="ARBA" id="ARBA00032853"/>
    </source>
</evidence>
<evidence type="ECO:0000256" key="3">
    <source>
        <dbReference type="ARBA" id="ARBA00004663"/>
    </source>
</evidence>
<name>A0A7V8U8U4_9SPHN</name>
<comment type="pathway">
    <text evidence="3 19">Cofactor biosynthesis; adenosylcobalamin biosynthesis; adenosylcobalamin from cob(II)yrinate a,c-diamide: step 7/7.</text>
</comment>
<dbReference type="GO" id="GO:0008818">
    <property type="term" value="F:cobalamin 5'-phosphate synthase activity"/>
    <property type="evidence" value="ECO:0007669"/>
    <property type="project" value="UniProtKB-UniRule"/>
</dbReference>
<dbReference type="HAMAP" id="MF_00719">
    <property type="entry name" value="CobS"/>
    <property type="match status" value="1"/>
</dbReference>
<dbReference type="Pfam" id="PF02654">
    <property type="entry name" value="CobS"/>
    <property type="match status" value="1"/>
</dbReference>
<evidence type="ECO:0000256" key="7">
    <source>
        <dbReference type="ARBA" id="ARBA00022475"/>
    </source>
</evidence>
<keyword evidence="7 19" id="KW-1003">Cell membrane</keyword>
<keyword evidence="8 19" id="KW-0169">Cobalamin biosynthesis</keyword>
<dbReference type="AlphaFoldDB" id="A0A7V8U8U4"/>
<comment type="caution">
    <text evidence="20">The sequence shown here is derived from an EMBL/GenBank/DDBJ whole genome shotgun (WGS) entry which is preliminary data.</text>
</comment>
<comment type="subcellular location">
    <subcellularLocation>
        <location evidence="2 19">Cell membrane</location>
        <topology evidence="2 19">Multi-pass membrane protein</topology>
    </subcellularLocation>
</comment>
<feature type="transmembrane region" description="Helical" evidence="19">
    <location>
        <begin position="255"/>
        <end position="273"/>
    </location>
</feature>
<organism evidence="20 21">
    <name type="scientific">Sphingomonas ursincola</name>
    <dbReference type="NCBI Taxonomy" id="56361"/>
    <lineage>
        <taxon>Bacteria</taxon>
        <taxon>Pseudomonadati</taxon>
        <taxon>Pseudomonadota</taxon>
        <taxon>Alphaproteobacteria</taxon>
        <taxon>Sphingomonadales</taxon>
        <taxon>Sphingomonadaceae</taxon>
        <taxon>Sphingomonas</taxon>
    </lineage>
</organism>
<evidence type="ECO:0000256" key="9">
    <source>
        <dbReference type="ARBA" id="ARBA00022679"/>
    </source>
</evidence>
<evidence type="ECO:0000256" key="15">
    <source>
        <dbReference type="ARBA" id="ARBA00032605"/>
    </source>
</evidence>
<sequence length="274" mass="27867">MWRCLRISGPDMHDRPPFWAPTLLAVQFLTRIPVPGTAALTAGQVATGLVRAVAWFPLVGAGIGTITGAVALAAASLWPAWVAVLIALAVEARLTGAFHEDAVADFCDAFGGGHDAEDVRRIMKDSRIGSYGSLGLILAVGLRAALIVAVLGSMAPLQALAAIVASATFGRLLVVLLMAAVSPAPQGTGLAKDIGAGVGLSTLLAAMATALPGLLGFAIDRPMHLLGALLGAAAFLLWFRALLLRRLGGSTGDCLGFAAYAGQLILLLAATAAC</sequence>
<dbReference type="GO" id="GO:0005886">
    <property type="term" value="C:plasma membrane"/>
    <property type="evidence" value="ECO:0007669"/>
    <property type="project" value="UniProtKB-SubCell"/>
</dbReference>
<evidence type="ECO:0000256" key="11">
    <source>
        <dbReference type="ARBA" id="ARBA00022842"/>
    </source>
</evidence>